<protein>
    <submittedName>
        <fullName evidence="1">DUF2125 domain-containing protein</fullName>
    </submittedName>
</protein>
<comment type="caution">
    <text evidence="1">The sequence shown here is derived from an EMBL/GenBank/DDBJ whole genome shotgun (WGS) entry which is preliminary data.</text>
</comment>
<dbReference type="InterPro" id="IPR018666">
    <property type="entry name" value="DUF2125"/>
</dbReference>
<organism evidence="1 2">
    <name type="scientific">Loktanella gaetbuli</name>
    <dbReference type="NCBI Taxonomy" id="2881335"/>
    <lineage>
        <taxon>Bacteria</taxon>
        <taxon>Pseudomonadati</taxon>
        <taxon>Pseudomonadota</taxon>
        <taxon>Alphaproteobacteria</taxon>
        <taxon>Rhodobacterales</taxon>
        <taxon>Roseobacteraceae</taxon>
        <taxon>Loktanella</taxon>
    </lineage>
</organism>
<name>A0ABS8BXN1_9RHOB</name>
<dbReference type="EMBL" id="JAJATZ010000007">
    <property type="protein sequence ID" value="MCB5200339.1"/>
    <property type="molecule type" value="Genomic_DNA"/>
</dbReference>
<dbReference type="Pfam" id="PF09898">
    <property type="entry name" value="DUF2125"/>
    <property type="match status" value="1"/>
</dbReference>
<evidence type="ECO:0000313" key="1">
    <source>
        <dbReference type="EMBL" id="MCB5200339.1"/>
    </source>
</evidence>
<sequence>MKALLVVVLALSALYSGYWFIATQGLNSGLDSAMSAAETRGWDIDAETLDKSGFPSRFDVTATNVAVRSPSDFVEWRAPVVQTAALSYRPNSVIATLPPEQTLRLGQQVLAIGSENLRANVKVAASPSLAFEALTAEAATLNIRSDAGWQATTGAALIAMRAAGPAANTYEGYVSLANIMPVLPLAGLPDTAAQMTADITAVLDRPLDRTTPTQPPLLETLTISEIDLSWGSLRLGGTGEVTVDAGGYPDGRILLQVANWRDMLALANGAGVVPPNLLPALTSGLRMLSGGSDNLQLPLTFAGGDMMLGPLPLGPAPRLR</sequence>
<evidence type="ECO:0000313" key="2">
    <source>
        <dbReference type="Proteomes" id="UP001138961"/>
    </source>
</evidence>
<gene>
    <name evidence="1" type="ORF">LGQ03_13910</name>
</gene>
<accession>A0ABS8BXN1</accession>
<dbReference type="RefSeq" id="WP_226748884.1">
    <property type="nucleotide sequence ID" value="NZ_JAJATZ010000007.1"/>
</dbReference>
<keyword evidence="2" id="KW-1185">Reference proteome</keyword>
<dbReference type="Proteomes" id="UP001138961">
    <property type="component" value="Unassembled WGS sequence"/>
</dbReference>
<proteinExistence type="predicted"/>
<reference evidence="1" key="1">
    <citation type="submission" date="2021-10" db="EMBL/GenBank/DDBJ databases">
        <title>Loktanella gaetbuli sp. nov., isolated from a tidal flat.</title>
        <authorList>
            <person name="Park S."/>
            <person name="Yoon J.-H."/>
        </authorList>
    </citation>
    <scope>NUCLEOTIDE SEQUENCE</scope>
    <source>
        <strain evidence="1">TSTF-M6</strain>
    </source>
</reference>